<protein>
    <submittedName>
        <fullName evidence="1">Uncharacterized protein</fullName>
    </submittedName>
</protein>
<keyword evidence="2" id="KW-1185">Reference proteome</keyword>
<organism evidence="1 2">
    <name type="scientific">Marinomonas ushuaiensis DSM 15871</name>
    <dbReference type="NCBI Taxonomy" id="1122207"/>
    <lineage>
        <taxon>Bacteria</taxon>
        <taxon>Pseudomonadati</taxon>
        <taxon>Pseudomonadota</taxon>
        <taxon>Gammaproteobacteria</taxon>
        <taxon>Oceanospirillales</taxon>
        <taxon>Oceanospirillaceae</taxon>
        <taxon>Marinomonas</taxon>
    </lineage>
</organism>
<dbReference type="EMBL" id="JAMB01000020">
    <property type="protein sequence ID" value="ETX09534.1"/>
    <property type="molecule type" value="Genomic_DNA"/>
</dbReference>
<dbReference type="PATRIC" id="fig|1122207.3.peg.3045"/>
<dbReference type="Proteomes" id="UP000054058">
    <property type="component" value="Unassembled WGS sequence"/>
</dbReference>
<gene>
    <name evidence="1" type="ORF">MUS1_08490</name>
</gene>
<accession>X7E0E1</accession>
<sequence length="239" mass="26667">MRKKIAPWVISLLVAIAIHILIIKISESQYELDITPQTSNFSLLLLPDTTNNQILATPRTPVSQEDVVFNKATNTLPSVDDFLKESQLIIESDISSSDTFLSHTPNNDLTNTSDEYLDNTKPNLLDLSNIKIQPDENKDILEGVFSKELRDKIAASQTAQQEYLKGQIKEIEYPITEGADGTRYVNIRGVCWRIPNPGSEEPWAVVVSGCNGQKKSFNFELNISPSMILGEDSPFSPDQ</sequence>
<dbReference type="AlphaFoldDB" id="X7E0E1"/>
<comment type="caution">
    <text evidence="1">The sequence shown here is derived from an EMBL/GenBank/DDBJ whole genome shotgun (WGS) entry which is preliminary data.</text>
</comment>
<reference evidence="1 2" key="1">
    <citation type="submission" date="2014-01" db="EMBL/GenBank/DDBJ databases">
        <title>Marinomonas ushuaiensis DSM 15871 Genome Sequencing.</title>
        <authorList>
            <person name="Lai Q."/>
            <person name="Shao Z.S."/>
        </authorList>
    </citation>
    <scope>NUCLEOTIDE SEQUENCE [LARGE SCALE GENOMIC DNA]</scope>
    <source>
        <strain evidence="1 2">DSM 15871</strain>
    </source>
</reference>
<dbReference type="STRING" id="1122207.MUS1_08490"/>
<evidence type="ECO:0000313" key="2">
    <source>
        <dbReference type="Proteomes" id="UP000054058"/>
    </source>
</evidence>
<evidence type="ECO:0000313" key="1">
    <source>
        <dbReference type="EMBL" id="ETX09534.1"/>
    </source>
</evidence>
<name>X7E0E1_9GAMM</name>
<proteinExistence type="predicted"/>